<accession>A0A077EHR6</accession>
<dbReference type="Pfam" id="PF00676">
    <property type="entry name" value="E1_dh"/>
    <property type="match status" value="1"/>
</dbReference>
<dbReference type="PANTHER" id="PTHR23152">
    <property type="entry name" value="2-OXOGLUTARATE DEHYDROGENASE"/>
    <property type="match status" value="1"/>
</dbReference>
<dbReference type="GO" id="GO:0030976">
    <property type="term" value="F:thiamine pyrophosphate binding"/>
    <property type="evidence" value="ECO:0007669"/>
    <property type="project" value="InterPro"/>
</dbReference>
<dbReference type="Pfam" id="PF02779">
    <property type="entry name" value="Transket_pyr"/>
    <property type="match status" value="1"/>
</dbReference>
<evidence type="ECO:0000313" key="9">
    <source>
        <dbReference type="Proteomes" id="UP000028933"/>
    </source>
</evidence>
<dbReference type="HOGENOM" id="CLU_004709_1_0_10"/>
<evidence type="ECO:0000256" key="6">
    <source>
        <dbReference type="ARBA" id="ARBA00023052"/>
    </source>
</evidence>
<comment type="similarity">
    <text evidence="3">Belongs to the alpha-ketoglutarate dehydrogenase family.</text>
</comment>
<evidence type="ECO:0000256" key="2">
    <source>
        <dbReference type="ARBA" id="ARBA00003906"/>
    </source>
</evidence>
<dbReference type="Proteomes" id="UP000028933">
    <property type="component" value="Chromosome"/>
</dbReference>
<gene>
    <name evidence="8" type="ORF">BD94_1964</name>
</gene>
<dbReference type="Pfam" id="PF16870">
    <property type="entry name" value="OxoGdeHyase_C"/>
    <property type="match status" value="1"/>
</dbReference>
<dbReference type="InterPro" id="IPR042179">
    <property type="entry name" value="KGD_C_sf"/>
</dbReference>
<dbReference type="SMART" id="SM00861">
    <property type="entry name" value="Transket_pyr"/>
    <property type="match status" value="1"/>
</dbReference>
<dbReference type="KEGG" id="eao:BD94_1964"/>
<dbReference type="AlphaFoldDB" id="A0A077EHR6"/>
<dbReference type="NCBIfam" id="TIGR00239">
    <property type="entry name" value="2oxo_dh_E1"/>
    <property type="match status" value="1"/>
</dbReference>
<dbReference type="Gene3D" id="3.40.50.11610">
    <property type="entry name" value="Multifunctional 2-oxoglutarate metabolism enzyme, C-terminal domain"/>
    <property type="match status" value="1"/>
</dbReference>
<proteinExistence type="inferred from homology"/>
<reference evidence="8" key="2">
    <citation type="journal article" date="2015" name="Genome Biol. Evol.">
        <title>Complete Genome Sequence and Transcriptomic Analysis of the Novel Pathogen Elizabethkingia anophelis in Response to Oxidative Stress.</title>
        <authorList>
            <person name="Li Y."/>
            <person name="Liu Y."/>
            <person name="Chew S.C."/>
            <person name="Tay M."/>
            <person name="Salido M.M."/>
            <person name="Teo J."/>
            <person name="Lauro F.M."/>
            <person name="Givskov M."/>
            <person name="Yang L."/>
        </authorList>
    </citation>
    <scope>NUCLEOTIDE SEQUENCE</scope>
    <source>
        <strain evidence="8">NUHP1</strain>
    </source>
</reference>
<dbReference type="InterPro" id="IPR001017">
    <property type="entry name" value="DH_E1"/>
</dbReference>
<protein>
    <recommendedName>
        <fullName evidence="4">oxoglutarate dehydrogenase (succinyl-transferring)</fullName>
        <ecNumber evidence="4">1.2.4.2</ecNumber>
    </recommendedName>
</protein>
<dbReference type="EMBL" id="CP007547">
    <property type="protein sequence ID" value="AIL45739.1"/>
    <property type="molecule type" value="Genomic_DNA"/>
</dbReference>
<dbReference type="InterPro" id="IPR031717">
    <property type="entry name" value="ODO-1/KGD_C"/>
</dbReference>
<dbReference type="Pfam" id="PF16078">
    <property type="entry name" value="2-oxogl_dehyd_N"/>
    <property type="match status" value="1"/>
</dbReference>
<dbReference type="GO" id="GO:0004591">
    <property type="term" value="F:oxoglutarate dehydrogenase (succinyl-transferring) activity"/>
    <property type="evidence" value="ECO:0007669"/>
    <property type="project" value="UniProtKB-EC"/>
</dbReference>
<dbReference type="RefSeq" id="WP_024564393.1">
    <property type="nucleotide sequence ID" value="NZ_CP007547.1"/>
</dbReference>
<feature type="domain" description="Transketolase-like pyrimidine-binding" evidence="7">
    <location>
        <begin position="589"/>
        <end position="782"/>
    </location>
</feature>
<dbReference type="Gene3D" id="3.40.50.970">
    <property type="match status" value="1"/>
</dbReference>
<dbReference type="NCBIfam" id="NF008907">
    <property type="entry name" value="PRK12270.1"/>
    <property type="match status" value="1"/>
</dbReference>
<dbReference type="InterPro" id="IPR011603">
    <property type="entry name" value="2oxoglutarate_DH_E1"/>
</dbReference>
<name>A0A077EHR6_9FLAO</name>
<dbReference type="NCBIfam" id="NF006914">
    <property type="entry name" value="PRK09404.1"/>
    <property type="match status" value="1"/>
</dbReference>
<dbReference type="PIRSF" id="PIRSF000157">
    <property type="entry name" value="Oxoglu_dh_E1"/>
    <property type="match status" value="1"/>
</dbReference>
<keyword evidence="5" id="KW-0560">Oxidoreductase</keyword>
<dbReference type="CDD" id="cd02016">
    <property type="entry name" value="TPP_E1_OGDC_like"/>
    <property type="match status" value="1"/>
</dbReference>
<evidence type="ECO:0000256" key="3">
    <source>
        <dbReference type="ARBA" id="ARBA00006936"/>
    </source>
</evidence>
<dbReference type="STRING" id="1338011.BD94_1964"/>
<comment type="function">
    <text evidence="2">E1 component of the 2-oxoglutarate dehydrogenase (OGDH) complex which catalyzes the decarboxylation of 2-oxoglutarate, the first step in the conversion of 2-oxoglutarate to succinyl-CoA and CO(2).</text>
</comment>
<dbReference type="eggNOG" id="COG0567">
    <property type="taxonomic scope" value="Bacteria"/>
</dbReference>
<evidence type="ECO:0000256" key="5">
    <source>
        <dbReference type="ARBA" id="ARBA00023002"/>
    </source>
</evidence>
<dbReference type="InterPro" id="IPR005475">
    <property type="entry name" value="Transketolase-like_Pyr-bd"/>
</dbReference>
<dbReference type="Gene3D" id="3.40.50.12470">
    <property type="match status" value="1"/>
</dbReference>
<evidence type="ECO:0000259" key="7">
    <source>
        <dbReference type="SMART" id="SM00861"/>
    </source>
</evidence>
<dbReference type="GO" id="GO:0006099">
    <property type="term" value="P:tricarboxylic acid cycle"/>
    <property type="evidence" value="ECO:0007669"/>
    <property type="project" value="TreeGrafter"/>
</dbReference>
<dbReference type="EC" id="1.2.4.2" evidence="4"/>
<dbReference type="SUPFAM" id="SSF52518">
    <property type="entry name" value="Thiamin diphosphate-binding fold (THDP-binding)"/>
    <property type="match status" value="2"/>
</dbReference>
<evidence type="ECO:0000313" key="8">
    <source>
        <dbReference type="EMBL" id="AIL45739.1"/>
    </source>
</evidence>
<keyword evidence="6" id="KW-0786">Thiamine pyrophosphate</keyword>
<dbReference type="InterPro" id="IPR029061">
    <property type="entry name" value="THDP-binding"/>
</dbReference>
<reference evidence="8" key="1">
    <citation type="journal article" date="2013" name="Lancet">
        <title>First case of E anophelis outbreak in an intensive-care unit.</title>
        <authorList>
            <person name="Teo J."/>
            <person name="Tan S.Y."/>
            <person name="Tay M."/>
            <person name="Ding Y."/>
            <person name="Kjelleberg S."/>
            <person name="Givskov M."/>
            <person name="Lin R.T."/>
            <person name="Yang L."/>
        </authorList>
    </citation>
    <scope>NUCLEOTIDE SEQUENCE [LARGE SCALE GENOMIC DNA]</scope>
    <source>
        <strain evidence="8">NUHP1</strain>
    </source>
</reference>
<evidence type="ECO:0000256" key="1">
    <source>
        <dbReference type="ARBA" id="ARBA00001964"/>
    </source>
</evidence>
<dbReference type="PANTHER" id="PTHR23152:SF4">
    <property type="entry name" value="2-OXOADIPATE DEHYDROGENASE COMPLEX COMPONENT E1"/>
    <property type="match status" value="1"/>
</dbReference>
<dbReference type="Gene3D" id="1.10.287.1150">
    <property type="entry name" value="TPP helical domain"/>
    <property type="match status" value="1"/>
</dbReference>
<dbReference type="InterPro" id="IPR032106">
    <property type="entry name" value="2-oxogl_dehyd_N"/>
</dbReference>
<sequence length="935" mass="106431">MDRFSFLNAVHSQFIEDMYQQYLKYPDSLEPSWKAFFQGFDFALENYSDEEAVQEIKSFASQAENSNVNISEISEDIRREFKVINLIEAYRVRGHLFTKTNPVRERRHFEPTLDIENFGLTSADLNKKFNSATETGMPGPATLSEIIRHLQNIYCDSIGVEYMYIKNVEERDFIRQWLQVNENHAKLSPEEKKHVLQRLNQAVAFENYLHTKFVGQKRFSLEGLEALIPALDQVITKSSQLGVDEVVLGMAHRGRLNVLTNIFQKPYKQIFSEFEGKEFEEDVFSGDVKYHLGASKVIQTTAGETVKINLTPNPSHLETVASLVEGISRAKVDNSYNGDYNKILPIVIHGDAAIAGQGIVYEVAQMMTLDGYKTGGTIHIVTNNQVGFTTNYLDARSSTYCTDVAKVTDSPVMHINADDVEAVVHAMHFAADFRNRFGKDVYIDLLGYRKYGHNEGDEPKFTQPKLYNIIAKHPNPREIYKDKLIKEGIVSDEVMKQMEVEFKKLLDENFDESKEIKKNTMDIFMSDDWKKFPFGSRGSVLNPVDTKFHLDKLKDLAKQISTLPTDKKFIKKITRLFEQRLNMVENDSLDWAMGELLAYATLLSEEFGIRISGEDVERGTFSHRHAVVKTEDTEEEYVPLKSVTSKDNQFQIYNSLLSEYAVLGFDYGYAMVSPDTLTIWEAQFGDFANGAQIIIDQYLVAAEEKWKLQNGLVMLLPHGSEGQGAEHSSARLERFLTLCANQNIIVANATTPANYFHLLRRQMKADFRKPLVVMTPKSLLRHPRAVSKVEELANGTFQPVIDDATAKADKVERLVLCSGKLYYELLAKKEELNDEKVALVRLEQLYPLQMDQLDAVFEKYSNAKEFIWAQEEPENMGAWSYILRNLRDRNPQVISPVASGAPAPGSHKKFEINQNAIINQVFQCDGAPAKRPVTA</sequence>
<evidence type="ECO:0000256" key="4">
    <source>
        <dbReference type="ARBA" id="ARBA00012280"/>
    </source>
</evidence>
<organism evidence="8 9">
    <name type="scientific">Elizabethkingia anophelis NUHP1</name>
    <dbReference type="NCBI Taxonomy" id="1338011"/>
    <lineage>
        <taxon>Bacteria</taxon>
        <taxon>Pseudomonadati</taxon>
        <taxon>Bacteroidota</taxon>
        <taxon>Flavobacteriia</taxon>
        <taxon>Flavobacteriales</taxon>
        <taxon>Weeksellaceae</taxon>
        <taxon>Elizabethkingia</taxon>
    </lineage>
</organism>
<dbReference type="GO" id="GO:0005829">
    <property type="term" value="C:cytosol"/>
    <property type="evidence" value="ECO:0007669"/>
    <property type="project" value="TreeGrafter"/>
</dbReference>
<comment type="cofactor">
    <cofactor evidence="1">
        <name>thiamine diphosphate</name>
        <dbReference type="ChEBI" id="CHEBI:58937"/>
    </cofactor>
</comment>
<dbReference type="GO" id="GO:0045252">
    <property type="term" value="C:oxoglutarate dehydrogenase complex"/>
    <property type="evidence" value="ECO:0007669"/>
    <property type="project" value="TreeGrafter"/>
</dbReference>